<dbReference type="PANTHER" id="PTHR43157:SF31">
    <property type="entry name" value="PHOSPHATIDYLINOSITOL-GLYCAN BIOSYNTHESIS CLASS F PROTEIN"/>
    <property type="match status" value="1"/>
</dbReference>
<evidence type="ECO:0000259" key="2">
    <source>
        <dbReference type="Pfam" id="PF12051"/>
    </source>
</evidence>
<comment type="caution">
    <text evidence="3">The sequence shown here is derived from an EMBL/GenBank/DDBJ whole genome shotgun (WGS) entry which is preliminary data.</text>
</comment>
<dbReference type="InterPro" id="IPR022703">
    <property type="entry name" value="DUF3533"/>
</dbReference>
<dbReference type="InterPro" id="IPR036291">
    <property type="entry name" value="NAD(P)-bd_dom_sf"/>
</dbReference>
<protein>
    <recommendedName>
        <fullName evidence="2">DUF3533 domain-containing protein</fullName>
    </recommendedName>
</protein>
<accession>A0ABR1PQT1</accession>
<proteinExistence type="predicted"/>
<dbReference type="PRINTS" id="PR00081">
    <property type="entry name" value="GDHRDH"/>
</dbReference>
<dbReference type="PANTHER" id="PTHR43157">
    <property type="entry name" value="PHOSPHATIDYLINOSITOL-GLYCAN BIOSYNTHESIS CLASS F PROTEIN-RELATED"/>
    <property type="match status" value="1"/>
</dbReference>
<dbReference type="EMBL" id="JAKNSF020000001">
    <property type="protein sequence ID" value="KAK7742886.1"/>
    <property type="molecule type" value="Genomic_DNA"/>
</dbReference>
<evidence type="ECO:0000313" key="4">
    <source>
        <dbReference type="Proteomes" id="UP001430848"/>
    </source>
</evidence>
<feature type="domain" description="DUF3533" evidence="2">
    <location>
        <begin position="14"/>
        <end position="201"/>
    </location>
</feature>
<sequence>MTRKPFLKATIASGLLLNILFLANMSYIFGSIFQSTSKTHALNVLLVDYDGGIVSQSVRAAYSSLKSNTFVTIHEQPASDFDDTAAIDDAVCSGDYWAALYVAPNASSRLAQALEGGSAAANYNASSALGLVWNEVHYPVISQGYVFSALQTLLGATSSVYYSINGTQALSTMNQSDPAARAALFRPISSTAKNLTPVGTGNFLITFFYNQFRRLPKPEKEFGGKTIIVTGANVGLGLEAARHFTRLGAARVILACRDTEKGERAKTDIERSTGRSGTVEVWPLDLCSFESVKQFCRRADQLPRLDVVVENAAVAMVGPQGTLAEGYESTITVNVVSTFLMALLLLPTLRRTATKFNVQPNLVIVSSDAHFVASFKERTAPKIFEAFKSTTVAPDRYQTSKLLDVFLVRQLAQEMSKPTSNSKGVILNTLNPGFCRTALFRDNKFPASIFLAFTSRLIGRSAEVGSRVIVDAAAAGPETHGKWLDTLEIREPSAYVRSKEGQKMQQKLYDELMEILNQVEPGIAKNI</sequence>
<dbReference type="Proteomes" id="UP001430848">
    <property type="component" value="Unassembled WGS sequence"/>
</dbReference>
<gene>
    <name evidence="3" type="ORF">SLS63_000454</name>
</gene>
<keyword evidence="1" id="KW-0560">Oxidoreductase</keyword>
<evidence type="ECO:0000256" key="1">
    <source>
        <dbReference type="ARBA" id="ARBA00023002"/>
    </source>
</evidence>
<evidence type="ECO:0000313" key="3">
    <source>
        <dbReference type="EMBL" id="KAK7742886.1"/>
    </source>
</evidence>
<reference evidence="3 4" key="1">
    <citation type="submission" date="2024-02" db="EMBL/GenBank/DDBJ databases">
        <title>De novo assembly and annotation of 12 fungi associated with fruit tree decline syndrome in Ontario, Canada.</title>
        <authorList>
            <person name="Sulman M."/>
            <person name="Ellouze W."/>
            <person name="Ilyukhin E."/>
        </authorList>
    </citation>
    <scope>NUCLEOTIDE SEQUENCE [LARGE SCALE GENOMIC DNA]</scope>
    <source>
        <strain evidence="3 4">M169</strain>
    </source>
</reference>
<keyword evidence="4" id="KW-1185">Reference proteome</keyword>
<dbReference type="InterPro" id="IPR002347">
    <property type="entry name" value="SDR_fam"/>
</dbReference>
<name>A0ABR1PQT1_DIAER</name>
<organism evidence="3 4">
    <name type="scientific">Diaporthe eres</name>
    <name type="common">Phomopsis oblonga</name>
    <dbReference type="NCBI Taxonomy" id="83184"/>
    <lineage>
        <taxon>Eukaryota</taxon>
        <taxon>Fungi</taxon>
        <taxon>Dikarya</taxon>
        <taxon>Ascomycota</taxon>
        <taxon>Pezizomycotina</taxon>
        <taxon>Sordariomycetes</taxon>
        <taxon>Sordariomycetidae</taxon>
        <taxon>Diaporthales</taxon>
        <taxon>Diaporthaceae</taxon>
        <taxon>Diaporthe</taxon>
        <taxon>Diaporthe eres species complex</taxon>
    </lineage>
</organism>
<dbReference type="Pfam" id="PF12051">
    <property type="entry name" value="DUF3533"/>
    <property type="match status" value="1"/>
</dbReference>
<dbReference type="SUPFAM" id="SSF51735">
    <property type="entry name" value="NAD(P)-binding Rossmann-fold domains"/>
    <property type="match status" value="1"/>
</dbReference>
<dbReference type="Pfam" id="PF00106">
    <property type="entry name" value="adh_short"/>
    <property type="match status" value="1"/>
</dbReference>
<dbReference type="Gene3D" id="3.40.50.720">
    <property type="entry name" value="NAD(P)-binding Rossmann-like Domain"/>
    <property type="match status" value="1"/>
</dbReference>